<dbReference type="OrthoDB" id="4490227at2759"/>
<feature type="chain" id="PRO_5001455970" description="DUF7136 domain-containing protein" evidence="2">
    <location>
        <begin position="23"/>
        <end position="278"/>
    </location>
</feature>
<dbReference type="eggNOG" id="ENOG502SP4D">
    <property type="taxonomic scope" value="Eukaryota"/>
</dbReference>
<dbReference type="KEGG" id="cfj:CFIO01_12235"/>
<dbReference type="Proteomes" id="UP000020467">
    <property type="component" value="Unassembled WGS sequence"/>
</dbReference>
<keyword evidence="1" id="KW-0812">Transmembrane</keyword>
<evidence type="ECO:0000313" key="4">
    <source>
        <dbReference type="EMBL" id="EXF82541.1"/>
    </source>
</evidence>
<evidence type="ECO:0000259" key="3">
    <source>
        <dbReference type="Pfam" id="PF23584"/>
    </source>
</evidence>
<keyword evidence="1" id="KW-1133">Transmembrane helix</keyword>
<evidence type="ECO:0000313" key="5">
    <source>
        <dbReference type="Proteomes" id="UP000020467"/>
    </source>
</evidence>
<keyword evidence="1" id="KW-0472">Membrane</keyword>
<evidence type="ECO:0000256" key="1">
    <source>
        <dbReference type="SAM" id="Phobius"/>
    </source>
</evidence>
<gene>
    <name evidence="4" type="ORF">CFIO01_12235</name>
</gene>
<dbReference type="HOGENOM" id="CLU_058866_1_0_1"/>
<evidence type="ECO:0000256" key="2">
    <source>
        <dbReference type="SAM" id="SignalP"/>
    </source>
</evidence>
<feature type="domain" description="DUF7136" evidence="3">
    <location>
        <begin position="31"/>
        <end position="243"/>
    </location>
</feature>
<feature type="transmembrane region" description="Helical" evidence="1">
    <location>
        <begin position="253"/>
        <end position="277"/>
    </location>
</feature>
<organism evidence="4 5">
    <name type="scientific">Colletotrichum fioriniae PJ7</name>
    <dbReference type="NCBI Taxonomy" id="1445577"/>
    <lineage>
        <taxon>Eukaryota</taxon>
        <taxon>Fungi</taxon>
        <taxon>Dikarya</taxon>
        <taxon>Ascomycota</taxon>
        <taxon>Pezizomycotina</taxon>
        <taxon>Sordariomycetes</taxon>
        <taxon>Hypocreomycetidae</taxon>
        <taxon>Glomerellales</taxon>
        <taxon>Glomerellaceae</taxon>
        <taxon>Colletotrichum</taxon>
        <taxon>Colletotrichum acutatum species complex</taxon>
    </lineage>
</organism>
<reference evidence="4 5" key="1">
    <citation type="submission" date="2014-02" db="EMBL/GenBank/DDBJ databases">
        <title>The genome sequence of Colletotrichum fioriniae PJ7.</title>
        <authorList>
            <person name="Baroncelli R."/>
            <person name="Thon M.R."/>
        </authorList>
    </citation>
    <scope>NUCLEOTIDE SEQUENCE [LARGE SCALE GENOMIC DNA]</scope>
    <source>
        <strain evidence="4 5">PJ7</strain>
    </source>
</reference>
<accession>A0A010RQ29</accession>
<feature type="signal peptide" evidence="2">
    <location>
        <begin position="1"/>
        <end position="22"/>
    </location>
</feature>
<keyword evidence="2" id="KW-0732">Signal</keyword>
<proteinExistence type="predicted"/>
<dbReference type="EMBL" id="JARH01000316">
    <property type="protein sequence ID" value="EXF82541.1"/>
    <property type="molecule type" value="Genomic_DNA"/>
</dbReference>
<dbReference type="AlphaFoldDB" id="A0A010RQ29"/>
<protein>
    <recommendedName>
        <fullName evidence="3">DUF7136 domain-containing protein</fullName>
    </recommendedName>
</protein>
<sequence length="278" mass="30228">MHILSWTIHWWRLLACVWTILGATTVVASDQSGVVEVDLVFPRNETYAPTPLLPIIFGFQNSHLAPGLALKIGFSIWNYNNKSDSVKTTEYDVRFANFFSSDPYYEYRGFVMFNIEGTWQIRYTVSWFSCTEDSFNYPYEIPSNYTSHAIIFTTKNAGQSVNLLAATNEQDCSSDAGVAISVTDTLNSTGISRWPGGDTCAVVASSTVTPNPCQIKMSEAEASSISATVTARACEAQNPPIDCPLGNDGDENAAVPGLVFGGVVCLAAALGTIFHVLM</sequence>
<keyword evidence="5" id="KW-1185">Reference proteome</keyword>
<dbReference type="Pfam" id="PF23584">
    <property type="entry name" value="DUF7136"/>
    <property type="match status" value="1"/>
</dbReference>
<name>A0A010RQ29_9PEZI</name>
<comment type="caution">
    <text evidence="4">The sequence shown here is derived from an EMBL/GenBank/DDBJ whole genome shotgun (WGS) entry which is preliminary data.</text>
</comment>
<dbReference type="InterPro" id="IPR055560">
    <property type="entry name" value="DUF7136"/>
</dbReference>